<dbReference type="GO" id="GO:0005739">
    <property type="term" value="C:mitochondrion"/>
    <property type="evidence" value="ECO:0007669"/>
    <property type="project" value="UniProtKB-SubCell"/>
</dbReference>
<evidence type="ECO:0000313" key="9">
    <source>
        <dbReference type="Proteomes" id="UP000799770"/>
    </source>
</evidence>
<evidence type="ECO:0000256" key="3">
    <source>
        <dbReference type="ARBA" id="ARBA00022980"/>
    </source>
</evidence>
<feature type="region of interest" description="Disordered" evidence="7">
    <location>
        <begin position="82"/>
        <end position="106"/>
    </location>
</feature>
<gene>
    <name evidence="8" type="ORF">BDV96DRAFT_590335</name>
</gene>
<comment type="similarity">
    <text evidence="2">Belongs to the mitochondrion-specific ribosomal protein mS33 family.</text>
</comment>
<dbReference type="EMBL" id="ML977359">
    <property type="protein sequence ID" value="KAF2106747.1"/>
    <property type="molecule type" value="Genomic_DNA"/>
</dbReference>
<dbReference type="PANTHER" id="PTHR13362">
    <property type="entry name" value="MITOCHONDRIAL RIBOSOMAL PROTEIN S33"/>
    <property type="match status" value="1"/>
</dbReference>
<proteinExistence type="inferred from homology"/>
<evidence type="ECO:0000256" key="2">
    <source>
        <dbReference type="ARBA" id="ARBA00008970"/>
    </source>
</evidence>
<dbReference type="GO" id="GO:1990904">
    <property type="term" value="C:ribonucleoprotein complex"/>
    <property type="evidence" value="ECO:0007669"/>
    <property type="project" value="UniProtKB-KW"/>
</dbReference>
<organism evidence="8 9">
    <name type="scientific">Lophiotrema nucula</name>
    <dbReference type="NCBI Taxonomy" id="690887"/>
    <lineage>
        <taxon>Eukaryota</taxon>
        <taxon>Fungi</taxon>
        <taxon>Dikarya</taxon>
        <taxon>Ascomycota</taxon>
        <taxon>Pezizomycotina</taxon>
        <taxon>Dothideomycetes</taxon>
        <taxon>Pleosporomycetidae</taxon>
        <taxon>Pleosporales</taxon>
        <taxon>Lophiotremataceae</taxon>
        <taxon>Lophiotrema</taxon>
    </lineage>
</organism>
<accession>A0A6A5YK84</accession>
<protein>
    <recommendedName>
        <fullName evidence="6">Small ribosomal subunit protein mS33</fullName>
    </recommendedName>
</protein>
<keyword evidence="3" id="KW-0689">Ribosomal protein</keyword>
<keyword evidence="5" id="KW-0687">Ribonucleoprotein</keyword>
<name>A0A6A5YK84_9PLEO</name>
<keyword evidence="9" id="KW-1185">Reference proteome</keyword>
<dbReference type="PANTHER" id="PTHR13362:SF2">
    <property type="entry name" value="SMALL RIBOSOMAL SUBUNIT PROTEIN MS33"/>
    <property type="match status" value="1"/>
</dbReference>
<evidence type="ECO:0000256" key="6">
    <source>
        <dbReference type="ARBA" id="ARBA00035132"/>
    </source>
</evidence>
<feature type="compositionally biased region" description="Basic residues" evidence="7">
    <location>
        <begin position="84"/>
        <end position="94"/>
    </location>
</feature>
<dbReference type="OrthoDB" id="2257454at2759"/>
<reference evidence="8" key="1">
    <citation type="journal article" date="2020" name="Stud. Mycol.">
        <title>101 Dothideomycetes genomes: a test case for predicting lifestyles and emergence of pathogens.</title>
        <authorList>
            <person name="Haridas S."/>
            <person name="Albert R."/>
            <person name="Binder M."/>
            <person name="Bloem J."/>
            <person name="Labutti K."/>
            <person name="Salamov A."/>
            <person name="Andreopoulos B."/>
            <person name="Baker S."/>
            <person name="Barry K."/>
            <person name="Bills G."/>
            <person name="Bluhm B."/>
            <person name="Cannon C."/>
            <person name="Castanera R."/>
            <person name="Culley D."/>
            <person name="Daum C."/>
            <person name="Ezra D."/>
            <person name="Gonzalez J."/>
            <person name="Henrissat B."/>
            <person name="Kuo A."/>
            <person name="Liang C."/>
            <person name="Lipzen A."/>
            <person name="Lutzoni F."/>
            <person name="Magnuson J."/>
            <person name="Mondo S."/>
            <person name="Nolan M."/>
            <person name="Ohm R."/>
            <person name="Pangilinan J."/>
            <person name="Park H.-J."/>
            <person name="Ramirez L."/>
            <person name="Alfaro M."/>
            <person name="Sun H."/>
            <person name="Tritt A."/>
            <person name="Yoshinaga Y."/>
            <person name="Zwiers L.-H."/>
            <person name="Turgeon B."/>
            <person name="Goodwin S."/>
            <person name="Spatafora J."/>
            <person name="Crous P."/>
            <person name="Grigoriev I."/>
        </authorList>
    </citation>
    <scope>NUCLEOTIDE SEQUENCE</scope>
    <source>
        <strain evidence="8">CBS 627.86</strain>
    </source>
</reference>
<feature type="compositionally biased region" description="Basic and acidic residues" evidence="7">
    <location>
        <begin position="95"/>
        <end position="106"/>
    </location>
</feature>
<comment type="subcellular location">
    <subcellularLocation>
        <location evidence="1">Mitochondrion</location>
    </subcellularLocation>
</comment>
<dbReference type="Proteomes" id="UP000799770">
    <property type="component" value="Unassembled WGS sequence"/>
</dbReference>
<dbReference type="Pfam" id="PF08293">
    <property type="entry name" value="MRP-S33"/>
    <property type="match status" value="1"/>
</dbReference>
<evidence type="ECO:0000256" key="5">
    <source>
        <dbReference type="ARBA" id="ARBA00023274"/>
    </source>
</evidence>
<sequence>MAVPRSRVLDLLKVQCRIFNTTYNPQALRMGTRILHERLKGDAVAEYYPPRIGTIKQLRLLYPDYEVRDEKEDEWLEHMQIARSRGKAPPKKKRTAAESKKFTKKR</sequence>
<evidence type="ECO:0000256" key="7">
    <source>
        <dbReference type="SAM" id="MobiDB-lite"/>
    </source>
</evidence>
<dbReference type="AlphaFoldDB" id="A0A6A5YK84"/>
<evidence type="ECO:0000313" key="8">
    <source>
        <dbReference type="EMBL" id="KAF2106747.1"/>
    </source>
</evidence>
<keyword evidence="4" id="KW-0496">Mitochondrion</keyword>
<evidence type="ECO:0000256" key="1">
    <source>
        <dbReference type="ARBA" id="ARBA00004173"/>
    </source>
</evidence>
<dbReference type="InterPro" id="IPR013219">
    <property type="entry name" value="Ribosomal_mS33"/>
</dbReference>
<evidence type="ECO:0000256" key="4">
    <source>
        <dbReference type="ARBA" id="ARBA00023128"/>
    </source>
</evidence>
<dbReference type="GO" id="GO:0005840">
    <property type="term" value="C:ribosome"/>
    <property type="evidence" value="ECO:0007669"/>
    <property type="project" value="UniProtKB-KW"/>
</dbReference>